<dbReference type="InterPro" id="IPR001870">
    <property type="entry name" value="B30.2/SPRY"/>
</dbReference>
<evidence type="ECO:0000259" key="10">
    <source>
        <dbReference type="PROSITE" id="PS50119"/>
    </source>
</evidence>
<dbReference type="SMART" id="SM00184">
    <property type="entry name" value="RING"/>
    <property type="match status" value="1"/>
</dbReference>
<dbReference type="SMART" id="SM00502">
    <property type="entry name" value="BBC"/>
    <property type="match status" value="1"/>
</dbReference>
<dbReference type="GO" id="GO:0045087">
    <property type="term" value="P:innate immune response"/>
    <property type="evidence" value="ECO:0007669"/>
    <property type="project" value="UniProtKB-KW"/>
</dbReference>
<dbReference type="Gene3D" id="3.30.160.60">
    <property type="entry name" value="Classic Zinc Finger"/>
    <property type="match status" value="1"/>
</dbReference>
<dbReference type="Pfam" id="PF13445">
    <property type="entry name" value="zf-RING_UBOX"/>
    <property type="match status" value="1"/>
</dbReference>
<dbReference type="SMART" id="SM00449">
    <property type="entry name" value="SPRY"/>
    <property type="match status" value="1"/>
</dbReference>
<dbReference type="InterPro" id="IPR003649">
    <property type="entry name" value="Bbox_C"/>
</dbReference>
<evidence type="ECO:0000256" key="2">
    <source>
        <dbReference type="ARBA" id="ARBA00022723"/>
    </source>
</evidence>
<organism evidence="12 13">
    <name type="scientific">Hymenochirus boettgeri</name>
    <name type="common">Congo dwarf clawed frog</name>
    <dbReference type="NCBI Taxonomy" id="247094"/>
    <lineage>
        <taxon>Eukaryota</taxon>
        <taxon>Metazoa</taxon>
        <taxon>Chordata</taxon>
        <taxon>Craniata</taxon>
        <taxon>Vertebrata</taxon>
        <taxon>Euteleostomi</taxon>
        <taxon>Amphibia</taxon>
        <taxon>Batrachia</taxon>
        <taxon>Anura</taxon>
        <taxon>Pipoidea</taxon>
        <taxon>Pipidae</taxon>
        <taxon>Pipinae</taxon>
        <taxon>Hymenochirus</taxon>
    </lineage>
</organism>
<proteinExistence type="predicted"/>
<dbReference type="PANTHER" id="PTHR25465">
    <property type="entry name" value="B-BOX DOMAIN CONTAINING"/>
    <property type="match status" value="1"/>
</dbReference>
<name>A0A8T2KFS8_9PIPI</name>
<keyword evidence="1" id="KW-0399">Innate immunity</keyword>
<evidence type="ECO:0000313" key="12">
    <source>
        <dbReference type="EMBL" id="KAG8456275.1"/>
    </source>
</evidence>
<keyword evidence="7" id="KW-0175">Coiled coil</keyword>
<evidence type="ECO:0000259" key="11">
    <source>
        <dbReference type="PROSITE" id="PS50188"/>
    </source>
</evidence>
<dbReference type="Gene3D" id="2.60.120.920">
    <property type="match status" value="1"/>
</dbReference>
<dbReference type="OrthoDB" id="6270329at2759"/>
<dbReference type="PROSITE" id="PS50188">
    <property type="entry name" value="B302_SPRY"/>
    <property type="match status" value="1"/>
</dbReference>
<dbReference type="Pfam" id="PF25600">
    <property type="entry name" value="TRIM_CC"/>
    <property type="match status" value="1"/>
</dbReference>
<dbReference type="InterPro" id="IPR017907">
    <property type="entry name" value="Znf_RING_CS"/>
</dbReference>
<dbReference type="GO" id="GO:0005737">
    <property type="term" value="C:cytoplasm"/>
    <property type="evidence" value="ECO:0007669"/>
    <property type="project" value="UniProtKB-ARBA"/>
</dbReference>
<dbReference type="CDD" id="cd19769">
    <property type="entry name" value="Bbox2_TRIM16-like"/>
    <property type="match status" value="1"/>
</dbReference>
<evidence type="ECO:0000256" key="1">
    <source>
        <dbReference type="ARBA" id="ARBA00022588"/>
    </source>
</evidence>
<dbReference type="Pfam" id="PF00643">
    <property type="entry name" value="zf-B_box"/>
    <property type="match status" value="1"/>
</dbReference>
<evidence type="ECO:0000256" key="5">
    <source>
        <dbReference type="ARBA" id="ARBA00022833"/>
    </source>
</evidence>
<dbReference type="InterPro" id="IPR013083">
    <property type="entry name" value="Znf_RING/FYVE/PHD"/>
</dbReference>
<dbReference type="PROSITE" id="PS00518">
    <property type="entry name" value="ZF_RING_1"/>
    <property type="match status" value="1"/>
</dbReference>
<evidence type="ECO:0000256" key="3">
    <source>
        <dbReference type="ARBA" id="ARBA00022771"/>
    </source>
</evidence>
<dbReference type="InterPro" id="IPR027370">
    <property type="entry name" value="Znf-RING_euk"/>
</dbReference>
<dbReference type="PROSITE" id="PS50119">
    <property type="entry name" value="ZF_BBOX"/>
    <property type="match status" value="1"/>
</dbReference>
<dbReference type="AlphaFoldDB" id="A0A8T2KFS8"/>
<evidence type="ECO:0000259" key="9">
    <source>
        <dbReference type="PROSITE" id="PS50089"/>
    </source>
</evidence>
<gene>
    <name evidence="12" type="ORF">GDO86_002169</name>
</gene>
<feature type="domain" description="B box-type" evidence="10">
    <location>
        <begin position="91"/>
        <end position="132"/>
    </location>
</feature>
<dbReference type="PANTHER" id="PTHR25465:SF41">
    <property type="entry name" value="E3 UBIQUITIN-PROTEIN LIGASE RNF135"/>
    <property type="match status" value="1"/>
</dbReference>
<dbReference type="SUPFAM" id="SSF57850">
    <property type="entry name" value="RING/U-box"/>
    <property type="match status" value="1"/>
</dbReference>
<dbReference type="SMART" id="SM00589">
    <property type="entry name" value="PRY"/>
    <property type="match status" value="1"/>
</dbReference>
<dbReference type="SUPFAM" id="SSF49899">
    <property type="entry name" value="Concanavalin A-like lectins/glucanases"/>
    <property type="match status" value="1"/>
</dbReference>
<reference evidence="12" key="1">
    <citation type="thesis" date="2020" institute="ProQuest LLC" country="789 East Eisenhower Parkway, Ann Arbor, MI, USA">
        <title>Comparative Genomics and Chromosome Evolution.</title>
        <authorList>
            <person name="Mudd A.B."/>
        </authorList>
    </citation>
    <scope>NUCLEOTIDE SEQUENCE</scope>
    <source>
        <strain evidence="12">Female2</strain>
        <tissue evidence="12">Blood</tissue>
    </source>
</reference>
<keyword evidence="2" id="KW-0479">Metal-binding</keyword>
<dbReference type="InterPro" id="IPR051051">
    <property type="entry name" value="E3_ubiq-ligase_TRIM/RNF"/>
</dbReference>
<evidence type="ECO:0000313" key="13">
    <source>
        <dbReference type="Proteomes" id="UP000812440"/>
    </source>
</evidence>
<keyword evidence="3 8" id="KW-0863">Zinc-finger</keyword>
<sequence length="492" mass="56728">MAFTDLKAELQCSTCMNIYSDPVTLPCGHNFCQNCIVKTWDWQEGIDEYPSCPECRQRYRKRPDLVRNRRLSNIAELFISCFTKQHGTEISGESRCSVHHKILEYYCSEDGACVCVSCCLTGDHRGHRVKLLNEASKIKKQKLRNILDELTPEREEIDKRVWELQTNVREIQEKVVSEIERITAFFRDTREWLEALEKKSLSKISRQEKLVSLPLTNRIQQLETKRDELSKKICEIEELCNSVNPLTVLQKWESDGSTLSGSEEIDIGDKGEENAPVLRDLDVDWITETLLSGVAAFVTDLKGRLQWQKATDLLLDLNSAGYHISLSLDYKTASYSPKEQGHPQTLENFQDSPQVLSTKSFNSGQHYWEIEGSESGFWRVGVAYPSIERRGDQSGIGNNNKSWCLCRWDDSTYSVRHGSNFSRLSHTPSCSRIRISLDYDAGNLSFYELTNPIKHLHTFSATFTEPLYAAFWVGWKDKIWLLWDNPWVRILN</sequence>
<dbReference type="CDD" id="cd16597">
    <property type="entry name" value="RING-HC_TRIM25_C-IV"/>
    <property type="match status" value="1"/>
</dbReference>
<dbReference type="Gene3D" id="3.30.40.10">
    <property type="entry name" value="Zinc/RING finger domain, C3HC4 (zinc finger)"/>
    <property type="match status" value="1"/>
</dbReference>
<accession>A0A8T2KFS8</accession>
<dbReference type="InterPro" id="IPR003879">
    <property type="entry name" value="Butyrophylin_SPRY"/>
</dbReference>
<comment type="caution">
    <text evidence="12">The sequence shown here is derived from an EMBL/GenBank/DDBJ whole genome shotgun (WGS) entry which is preliminary data.</text>
</comment>
<evidence type="ECO:0000256" key="7">
    <source>
        <dbReference type="ARBA" id="ARBA00023054"/>
    </source>
</evidence>
<dbReference type="Pfam" id="PF00622">
    <property type="entry name" value="SPRY"/>
    <property type="match status" value="1"/>
</dbReference>
<dbReference type="PRINTS" id="PR01407">
    <property type="entry name" value="BUTYPHLNCDUF"/>
</dbReference>
<protein>
    <submittedName>
        <fullName evidence="12">Uncharacterized protein</fullName>
    </submittedName>
</protein>
<keyword evidence="4" id="KW-0833">Ubl conjugation pathway</keyword>
<dbReference type="InterPro" id="IPR058030">
    <property type="entry name" value="TRIM8/14/16/25/29/45/65_CC"/>
</dbReference>
<dbReference type="SUPFAM" id="SSF57845">
    <property type="entry name" value="B-box zinc-binding domain"/>
    <property type="match status" value="1"/>
</dbReference>
<keyword evidence="6" id="KW-0391">Immunity</keyword>
<evidence type="ECO:0000256" key="4">
    <source>
        <dbReference type="ARBA" id="ARBA00022786"/>
    </source>
</evidence>
<keyword evidence="13" id="KW-1185">Reference proteome</keyword>
<dbReference type="InterPro" id="IPR013320">
    <property type="entry name" value="ConA-like_dom_sf"/>
</dbReference>
<dbReference type="CDD" id="cd12891">
    <property type="entry name" value="SPRY_PRY_C-I_2"/>
    <property type="match status" value="1"/>
</dbReference>
<feature type="domain" description="RING-type" evidence="9">
    <location>
        <begin position="12"/>
        <end position="56"/>
    </location>
</feature>
<keyword evidence="5" id="KW-0862">Zinc</keyword>
<feature type="domain" description="B30.2/SPRY" evidence="11">
    <location>
        <begin position="293"/>
        <end position="488"/>
    </location>
</feature>
<evidence type="ECO:0000256" key="8">
    <source>
        <dbReference type="PROSITE-ProRule" id="PRU00024"/>
    </source>
</evidence>
<dbReference type="InterPro" id="IPR003877">
    <property type="entry name" value="SPRY_dom"/>
</dbReference>
<evidence type="ECO:0000256" key="6">
    <source>
        <dbReference type="ARBA" id="ARBA00022859"/>
    </source>
</evidence>
<dbReference type="InterPro" id="IPR006574">
    <property type="entry name" value="PRY"/>
</dbReference>
<dbReference type="GO" id="GO:0008270">
    <property type="term" value="F:zinc ion binding"/>
    <property type="evidence" value="ECO:0007669"/>
    <property type="project" value="UniProtKB-KW"/>
</dbReference>
<dbReference type="PROSITE" id="PS50089">
    <property type="entry name" value="ZF_RING_2"/>
    <property type="match status" value="1"/>
</dbReference>
<dbReference type="InterPro" id="IPR001841">
    <property type="entry name" value="Znf_RING"/>
</dbReference>
<dbReference type="SMART" id="SM00336">
    <property type="entry name" value="BBOX"/>
    <property type="match status" value="1"/>
</dbReference>
<dbReference type="Proteomes" id="UP000812440">
    <property type="component" value="Chromosome 1"/>
</dbReference>
<dbReference type="EMBL" id="JAACNH010000001">
    <property type="protein sequence ID" value="KAG8456275.1"/>
    <property type="molecule type" value="Genomic_DNA"/>
</dbReference>
<dbReference type="InterPro" id="IPR043136">
    <property type="entry name" value="B30.2/SPRY_sf"/>
</dbReference>
<dbReference type="InterPro" id="IPR000315">
    <property type="entry name" value="Znf_B-box"/>
</dbReference>